<gene>
    <name evidence="1" type="ORF">LCGC14_0788720</name>
</gene>
<name>A0A0F9SD59_9ZZZZ</name>
<dbReference type="EMBL" id="LAZR01002075">
    <property type="protein sequence ID" value="KKN34931.1"/>
    <property type="molecule type" value="Genomic_DNA"/>
</dbReference>
<protein>
    <submittedName>
        <fullName evidence="1">Uncharacterized protein</fullName>
    </submittedName>
</protein>
<accession>A0A0F9SD59</accession>
<reference evidence="1" key="1">
    <citation type="journal article" date="2015" name="Nature">
        <title>Complex archaea that bridge the gap between prokaryotes and eukaryotes.</title>
        <authorList>
            <person name="Spang A."/>
            <person name="Saw J.H."/>
            <person name="Jorgensen S.L."/>
            <person name="Zaremba-Niedzwiedzka K."/>
            <person name="Martijn J."/>
            <person name="Lind A.E."/>
            <person name="van Eijk R."/>
            <person name="Schleper C."/>
            <person name="Guy L."/>
            <person name="Ettema T.J."/>
        </authorList>
    </citation>
    <scope>NUCLEOTIDE SEQUENCE</scope>
</reference>
<comment type="caution">
    <text evidence="1">The sequence shown here is derived from an EMBL/GenBank/DDBJ whole genome shotgun (WGS) entry which is preliminary data.</text>
</comment>
<organism evidence="1">
    <name type="scientific">marine sediment metagenome</name>
    <dbReference type="NCBI Taxonomy" id="412755"/>
    <lineage>
        <taxon>unclassified sequences</taxon>
        <taxon>metagenomes</taxon>
        <taxon>ecological metagenomes</taxon>
    </lineage>
</organism>
<evidence type="ECO:0000313" key="1">
    <source>
        <dbReference type="EMBL" id="KKN34931.1"/>
    </source>
</evidence>
<dbReference type="AlphaFoldDB" id="A0A0F9SD59"/>
<sequence length="54" mass="6461">MSKEYYIILNCGDMINRGADSLAELVDMLKFEGIKYKDVALIWLKVEVYDYHWR</sequence>
<proteinExistence type="predicted"/>